<name>A0A086PBE3_SPHHM</name>
<dbReference type="AlphaFoldDB" id="A0A086PBE3"/>
<dbReference type="PATRIC" id="fig|1219045.3.peg.1452"/>
<dbReference type="Proteomes" id="UP000024284">
    <property type="component" value="Unassembled WGS sequence"/>
</dbReference>
<comment type="caution">
    <text evidence="1">The sequence shown here is derived from an EMBL/GenBank/DDBJ whole genome shotgun (WGS) entry which is preliminary data.</text>
</comment>
<reference evidence="1" key="1">
    <citation type="submission" date="2014-08" db="EMBL/GenBank/DDBJ databases">
        <title>Draft genome sequences of Sphingobium herbicidovorans.</title>
        <authorList>
            <person name="Gan H.M."/>
            <person name="Gan H.Y."/>
            <person name="Savka M.A."/>
        </authorList>
    </citation>
    <scope>NUCLEOTIDE SEQUENCE [LARGE SCALE GENOMIC DNA]</scope>
    <source>
        <strain evidence="1">NBRC 16415</strain>
    </source>
</reference>
<proteinExistence type="predicted"/>
<evidence type="ECO:0008006" key="3">
    <source>
        <dbReference type="Google" id="ProtNLM"/>
    </source>
</evidence>
<dbReference type="eggNOG" id="ENOG502ZXTE">
    <property type="taxonomic scope" value="Bacteria"/>
</dbReference>
<protein>
    <recommendedName>
        <fullName evidence="3">SIR2-like domain-containing protein</fullName>
    </recommendedName>
</protein>
<sequence>MDTKFSTFAAGLHTKQSIDQYLHFHRSDPTMVALGKMAITYCILSSERSSLLSRKHENLSLLGQTWLMKLFHGMNADTELETVANVFNNVSFICFNYDRCIEVGFFRAIRMLTNAPSEQIGEIIRSNLRIWHPYGTVGELSYDFIPNHSHLHGFPNEAVDYEDVLDGYQRLRTFTEGMDDEGKLSEMHRALLEAEQIVYLGFSFLDQNMELLTTPERKGSCPIYATLLGVSPPDVEQATVAMCYAAPVRQMPFTYRRENVRPLAAKAAEFMDHFGNTLRR</sequence>
<evidence type="ECO:0000313" key="1">
    <source>
        <dbReference type="EMBL" id="KFG90711.1"/>
    </source>
</evidence>
<gene>
    <name evidence="1" type="ORF">BV98_001423</name>
</gene>
<accession>A0A086PBE3</accession>
<evidence type="ECO:0000313" key="2">
    <source>
        <dbReference type="Proteomes" id="UP000024284"/>
    </source>
</evidence>
<organism evidence="1 2">
    <name type="scientific">Sphingobium herbicidovorans (strain ATCC 700291 / DSM 11019 / CCUG 56400 / KCTC 2939 / LMG 18315 / NBRC 16415 / MH)</name>
    <name type="common">Sphingomonas herbicidovorans</name>
    <dbReference type="NCBI Taxonomy" id="1219045"/>
    <lineage>
        <taxon>Bacteria</taxon>
        <taxon>Pseudomonadati</taxon>
        <taxon>Pseudomonadota</taxon>
        <taxon>Alphaproteobacteria</taxon>
        <taxon>Sphingomonadales</taxon>
        <taxon>Sphingomonadaceae</taxon>
        <taxon>Sphingobium</taxon>
    </lineage>
</organism>
<dbReference type="STRING" id="76947.GCA_002080435_02542"/>
<keyword evidence="2" id="KW-1185">Reference proteome</keyword>
<dbReference type="EMBL" id="JFZA02000011">
    <property type="protein sequence ID" value="KFG90711.1"/>
    <property type="molecule type" value="Genomic_DNA"/>
</dbReference>